<protein>
    <submittedName>
        <fullName evidence="1">Uncharacterized protein</fullName>
    </submittedName>
</protein>
<name>A0ACC2KDG4_PERAE</name>
<dbReference type="Proteomes" id="UP001234297">
    <property type="component" value="Chromosome 4"/>
</dbReference>
<organism evidence="1 2">
    <name type="scientific">Persea americana</name>
    <name type="common">Avocado</name>
    <dbReference type="NCBI Taxonomy" id="3435"/>
    <lineage>
        <taxon>Eukaryota</taxon>
        <taxon>Viridiplantae</taxon>
        <taxon>Streptophyta</taxon>
        <taxon>Embryophyta</taxon>
        <taxon>Tracheophyta</taxon>
        <taxon>Spermatophyta</taxon>
        <taxon>Magnoliopsida</taxon>
        <taxon>Magnoliidae</taxon>
        <taxon>Laurales</taxon>
        <taxon>Lauraceae</taxon>
        <taxon>Persea</taxon>
    </lineage>
</organism>
<accession>A0ACC2KDG4</accession>
<evidence type="ECO:0000313" key="2">
    <source>
        <dbReference type="Proteomes" id="UP001234297"/>
    </source>
</evidence>
<keyword evidence="2" id="KW-1185">Reference proteome</keyword>
<dbReference type="EMBL" id="CM056812">
    <property type="protein sequence ID" value="KAJ8619126.1"/>
    <property type="molecule type" value="Genomic_DNA"/>
</dbReference>
<sequence>MNSSPNFGCGSPLKSSDDRKIPPGFILLWLVVRSNKWLPLSWGTLPVRVRAPFKAQGNSNPMLKPGKPLYCRVFYLTFVHTKFDHLHLASSGVARVAFPVSSFHLQAAEELDAPELVFFVMDALVCLAMLDFCELVERDFILLKDPRCYNDGYLNTQIVRRELDIVMEIDLRVEREIVETGEREKGVS</sequence>
<evidence type="ECO:0000313" key="1">
    <source>
        <dbReference type="EMBL" id="KAJ8619126.1"/>
    </source>
</evidence>
<proteinExistence type="predicted"/>
<comment type="caution">
    <text evidence="1">The sequence shown here is derived from an EMBL/GenBank/DDBJ whole genome shotgun (WGS) entry which is preliminary data.</text>
</comment>
<reference evidence="1 2" key="1">
    <citation type="journal article" date="2022" name="Hortic Res">
        <title>A haplotype resolved chromosomal level avocado genome allows analysis of novel avocado genes.</title>
        <authorList>
            <person name="Nath O."/>
            <person name="Fletcher S.J."/>
            <person name="Hayward A."/>
            <person name="Shaw L.M."/>
            <person name="Masouleh A.K."/>
            <person name="Furtado A."/>
            <person name="Henry R.J."/>
            <person name="Mitter N."/>
        </authorList>
    </citation>
    <scope>NUCLEOTIDE SEQUENCE [LARGE SCALE GENOMIC DNA]</scope>
    <source>
        <strain evidence="2">cv. Hass</strain>
    </source>
</reference>
<gene>
    <name evidence="1" type="ORF">MRB53_015312</name>
</gene>